<feature type="region of interest" description="Disordered" evidence="1">
    <location>
        <begin position="231"/>
        <end position="250"/>
    </location>
</feature>
<evidence type="ECO:0000313" key="2">
    <source>
        <dbReference type="EMBL" id="RUS26533.1"/>
    </source>
</evidence>
<dbReference type="EMBL" id="RBNJ01010259">
    <property type="protein sequence ID" value="RUS26533.1"/>
    <property type="molecule type" value="Genomic_DNA"/>
</dbReference>
<dbReference type="AlphaFoldDB" id="A0A433Q9S0"/>
<name>A0A433Q9S0_9FUNG</name>
<reference evidence="2 3" key="1">
    <citation type="journal article" date="2018" name="New Phytol.">
        <title>Phylogenomics of Endogonaceae and evolution of mycorrhizas within Mucoromycota.</title>
        <authorList>
            <person name="Chang Y."/>
            <person name="Desiro A."/>
            <person name="Na H."/>
            <person name="Sandor L."/>
            <person name="Lipzen A."/>
            <person name="Clum A."/>
            <person name="Barry K."/>
            <person name="Grigoriev I.V."/>
            <person name="Martin F.M."/>
            <person name="Stajich J.E."/>
            <person name="Smith M.E."/>
            <person name="Bonito G."/>
            <person name="Spatafora J.W."/>
        </authorList>
    </citation>
    <scope>NUCLEOTIDE SEQUENCE [LARGE SCALE GENOMIC DNA]</scope>
    <source>
        <strain evidence="2 3">AD002</strain>
    </source>
</reference>
<sequence>MAPFFNCNFQFAFLNTLSKSSSRHIYDLTGPSSGRGGAGTAAFAKYGAGDFSAMDGDETLQAVLYQLFLEFMDGDFETIRTFIRTLTCFADYVQALCNLAVEKHINSVTLPTKLSTRLRLPSGSCGRCFYVRMLLTCIIFIASHNWYERGQLTPLSRTRQQIHPSATHKYFKLVRFELMRLYEHQHQLRQLSYFDILGRLRLTMIIARVLMEIPIMINVASKGEDDKAAAAAATKDTKDNKEGRDGTGFSSGGIFGERVEKVLRMVVGLLEKGEKLATTPTRGALGGEGDSDTDGSGEL</sequence>
<proteinExistence type="predicted"/>
<feature type="region of interest" description="Disordered" evidence="1">
    <location>
        <begin position="278"/>
        <end position="299"/>
    </location>
</feature>
<feature type="compositionally biased region" description="Basic and acidic residues" evidence="1">
    <location>
        <begin position="235"/>
        <end position="245"/>
    </location>
</feature>
<dbReference type="Proteomes" id="UP000274822">
    <property type="component" value="Unassembled WGS sequence"/>
</dbReference>
<gene>
    <name evidence="2" type="ORF">BC938DRAFT_470644</name>
</gene>
<evidence type="ECO:0000313" key="3">
    <source>
        <dbReference type="Proteomes" id="UP000274822"/>
    </source>
</evidence>
<evidence type="ECO:0000256" key="1">
    <source>
        <dbReference type="SAM" id="MobiDB-lite"/>
    </source>
</evidence>
<accession>A0A433Q9S0</accession>
<comment type="caution">
    <text evidence="2">The sequence shown here is derived from an EMBL/GenBank/DDBJ whole genome shotgun (WGS) entry which is preliminary data.</text>
</comment>
<protein>
    <submittedName>
        <fullName evidence="2">Uncharacterized protein</fullName>
    </submittedName>
</protein>
<keyword evidence="3" id="KW-1185">Reference proteome</keyword>
<feature type="compositionally biased region" description="Acidic residues" evidence="1">
    <location>
        <begin position="289"/>
        <end position="299"/>
    </location>
</feature>
<organism evidence="2 3">
    <name type="scientific">Jimgerdemannia flammicorona</name>
    <dbReference type="NCBI Taxonomy" id="994334"/>
    <lineage>
        <taxon>Eukaryota</taxon>
        <taxon>Fungi</taxon>
        <taxon>Fungi incertae sedis</taxon>
        <taxon>Mucoromycota</taxon>
        <taxon>Mucoromycotina</taxon>
        <taxon>Endogonomycetes</taxon>
        <taxon>Endogonales</taxon>
        <taxon>Endogonaceae</taxon>
        <taxon>Jimgerdemannia</taxon>
    </lineage>
</organism>